<proteinExistence type="predicted"/>
<dbReference type="Pfam" id="PF07534">
    <property type="entry name" value="TLD"/>
    <property type="match status" value="1"/>
</dbReference>
<dbReference type="Gene3D" id="1.25.40.420">
    <property type="match status" value="1"/>
</dbReference>
<accession>A0A2Z6RFW0</accession>
<dbReference type="PROSITE" id="PS51886">
    <property type="entry name" value="TLDC"/>
    <property type="match status" value="1"/>
</dbReference>
<evidence type="ECO:0000259" key="2">
    <source>
        <dbReference type="PROSITE" id="PS51886"/>
    </source>
</evidence>
<evidence type="ECO:0000313" key="3">
    <source>
        <dbReference type="EMBL" id="GBC01576.1"/>
    </source>
</evidence>
<dbReference type="InterPro" id="IPR006571">
    <property type="entry name" value="TLDc_dom"/>
</dbReference>
<dbReference type="SUPFAM" id="SSF54695">
    <property type="entry name" value="POZ domain"/>
    <property type="match status" value="1"/>
</dbReference>
<dbReference type="InterPro" id="IPR011333">
    <property type="entry name" value="SKP1/BTB/POZ_sf"/>
</dbReference>
<organism evidence="3 4">
    <name type="scientific">Rhizophagus clarus</name>
    <dbReference type="NCBI Taxonomy" id="94130"/>
    <lineage>
        <taxon>Eukaryota</taxon>
        <taxon>Fungi</taxon>
        <taxon>Fungi incertae sedis</taxon>
        <taxon>Mucoromycota</taxon>
        <taxon>Glomeromycotina</taxon>
        <taxon>Glomeromycetes</taxon>
        <taxon>Glomerales</taxon>
        <taxon>Glomeraceae</taxon>
        <taxon>Rhizophagus</taxon>
    </lineage>
</organism>
<dbReference type="EMBL" id="BEXD01003602">
    <property type="protein sequence ID" value="GBC01576.1"/>
    <property type="molecule type" value="Genomic_DNA"/>
</dbReference>
<dbReference type="SMART" id="SM00584">
    <property type="entry name" value="TLDc"/>
    <property type="match status" value="1"/>
</dbReference>
<keyword evidence="4" id="KW-1185">Reference proteome</keyword>
<feature type="domain" description="TLDc" evidence="2">
    <location>
        <begin position="303"/>
        <end position="472"/>
    </location>
</feature>
<dbReference type="Pfam" id="PF07707">
    <property type="entry name" value="BACK"/>
    <property type="match status" value="1"/>
</dbReference>
<reference evidence="3 4" key="1">
    <citation type="submission" date="2017-11" db="EMBL/GenBank/DDBJ databases">
        <title>The genome of Rhizophagus clarus HR1 reveals common genetic basis of auxotrophy among arbuscular mycorrhizal fungi.</title>
        <authorList>
            <person name="Kobayashi Y."/>
        </authorList>
    </citation>
    <scope>NUCLEOTIDE SEQUENCE [LARGE SCALE GENOMIC DNA]</scope>
    <source>
        <strain evidence="3 4">HR1</strain>
    </source>
</reference>
<protein>
    <recommendedName>
        <fullName evidence="5">BTB domain-containing protein</fullName>
    </recommendedName>
</protein>
<dbReference type="Gene3D" id="3.30.710.10">
    <property type="entry name" value="Potassium Channel Kv1.1, Chain A"/>
    <property type="match status" value="1"/>
</dbReference>
<evidence type="ECO:0000259" key="1">
    <source>
        <dbReference type="PROSITE" id="PS50097"/>
    </source>
</evidence>
<evidence type="ECO:0000313" key="4">
    <source>
        <dbReference type="Proteomes" id="UP000247702"/>
    </source>
</evidence>
<feature type="domain" description="BTB" evidence="1">
    <location>
        <begin position="24"/>
        <end position="97"/>
    </location>
</feature>
<dbReference type="SMART" id="SM00225">
    <property type="entry name" value="BTB"/>
    <property type="match status" value="1"/>
</dbReference>
<dbReference type="PANTHER" id="PTHR45774:SF3">
    <property type="entry name" value="BTB (POZ) DOMAIN-CONTAINING 2B-RELATED"/>
    <property type="match status" value="1"/>
</dbReference>
<dbReference type="CDD" id="cd18186">
    <property type="entry name" value="BTB_POZ_ZBTB_KLHL-like"/>
    <property type="match status" value="1"/>
</dbReference>
<name>A0A2Z6RFW0_9GLOM</name>
<dbReference type="InterPro" id="IPR000210">
    <property type="entry name" value="BTB/POZ_dom"/>
</dbReference>
<dbReference type="AlphaFoldDB" id="A0A2Z6RFW0"/>
<evidence type="ECO:0008006" key="5">
    <source>
        <dbReference type="Google" id="ProtNLM"/>
    </source>
</evidence>
<comment type="caution">
    <text evidence="3">The sequence shown here is derived from an EMBL/GenBank/DDBJ whole genome shotgun (WGS) entry which is preliminary data.</text>
</comment>
<dbReference type="Pfam" id="PF00651">
    <property type="entry name" value="BTB"/>
    <property type="match status" value="1"/>
</dbReference>
<dbReference type="PROSITE" id="PS50097">
    <property type="entry name" value="BTB"/>
    <property type="match status" value="1"/>
</dbReference>
<dbReference type="Proteomes" id="UP000247702">
    <property type="component" value="Unassembled WGS sequence"/>
</dbReference>
<sequence>MFDDRLLPKLSQNLLEVLKDKEYCDIIIEVGNDPYVKIFRAHMVILHYRSPYLQRILTTIKKKNDGTLTYIKLPNISPEAFEIILRYIYSGSLSLDEYDNSDIIKTLFAASELSLLELITYLQSFLIDNKADWLEQNFDSIYQLSFENDSFLELQKFCTDLMTQEPNKIFNSPNFTSITERILISIIQNDNLQMSEIQIWEQVIKWGHAQNPELPFDVSNYSKDDFNTLKNTLQQIIPFIRFYNLSSKEFMDKVLPYEQILPKELYQDLLKTFLNLLDPNSKPSGKSKPRINEEIDLSNIDSNIINYKHVEFISKWIDRLEITDKLNNQYEFKLLYRGSRDGFTKEKFHRMCDNKPRTVTIVKVRDSNEILGGYNPIKWRPYGGDSITKDSFIFSFNNNNNNDRIEKYILSRVIKEKSAIFNDSNYGPFFGYTDLIIWGRNGNCSCSKVSYEKPIRETKNFHIDEIEIFQIV</sequence>
<dbReference type="InterPro" id="IPR011705">
    <property type="entry name" value="BACK"/>
</dbReference>
<gene>
    <name evidence="3" type="ORF">RclHR1_04240006</name>
</gene>
<dbReference type="PANTHER" id="PTHR45774">
    <property type="entry name" value="BTB/POZ DOMAIN-CONTAINING"/>
    <property type="match status" value="1"/>
</dbReference>